<name>A0AAN7R447_TRANT</name>
<organism evidence="1 2">
    <name type="scientific">Trapa natans</name>
    <name type="common">Water chestnut</name>
    <dbReference type="NCBI Taxonomy" id="22666"/>
    <lineage>
        <taxon>Eukaryota</taxon>
        <taxon>Viridiplantae</taxon>
        <taxon>Streptophyta</taxon>
        <taxon>Embryophyta</taxon>
        <taxon>Tracheophyta</taxon>
        <taxon>Spermatophyta</taxon>
        <taxon>Magnoliopsida</taxon>
        <taxon>eudicotyledons</taxon>
        <taxon>Gunneridae</taxon>
        <taxon>Pentapetalae</taxon>
        <taxon>rosids</taxon>
        <taxon>malvids</taxon>
        <taxon>Myrtales</taxon>
        <taxon>Lythraceae</taxon>
        <taxon>Trapa</taxon>
    </lineage>
</organism>
<gene>
    <name evidence="1" type="ORF">SAY86_032057</name>
</gene>
<protein>
    <submittedName>
        <fullName evidence="1">Uncharacterized protein</fullName>
    </submittedName>
</protein>
<sequence>MSLESENGQEKVIPIWPEFLQKKAPILDESAPEISIFQTMYAERFEAADSLLSKESRGFREQDKPWNIPTTREEDHLPFHRLMKHHAICAESYLESICRVCRFFL</sequence>
<keyword evidence="2" id="KW-1185">Reference proteome</keyword>
<reference evidence="1 2" key="1">
    <citation type="journal article" date="2023" name="Hortic Res">
        <title>Pangenome of water caltrop reveals structural variations and asymmetric subgenome divergence after allopolyploidization.</title>
        <authorList>
            <person name="Zhang X."/>
            <person name="Chen Y."/>
            <person name="Wang L."/>
            <person name="Yuan Y."/>
            <person name="Fang M."/>
            <person name="Shi L."/>
            <person name="Lu R."/>
            <person name="Comes H.P."/>
            <person name="Ma Y."/>
            <person name="Chen Y."/>
            <person name="Huang G."/>
            <person name="Zhou Y."/>
            <person name="Zheng Z."/>
            <person name="Qiu Y."/>
        </authorList>
    </citation>
    <scope>NUCLEOTIDE SEQUENCE [LARGE SCALE GENOMIC DNA]</scope>
    <source>
        <strain evidence="1">F231</strain>
    </source>
</reference>
<comment type="caution">
    <text evidence="1">The sequence shown here is derived from an EMBL/GenBank/DDBJ whole genome shotgun (WGS) entry which is preliminary data.</text>
</comment>
<proteinExistence type="predicted"/>
<accession>A0AAN7R447</accession>
<evidence type="ECO:0000313" key="1">
    <source>
        <dbReference type="EMBL" id="KAK4791644.1"/>
    </source>
</evidence>
<dbReference type="EMBL" id="JAXQNO010000009">
    <property type="protein sequence ID" value="KAK4791644.1"/>
    <property type="molecule type" value="Genomic_DNA"/>
</dbReference>
<dbReference type="AlphaFoldDB" id="A0AAN7R447"/>
<evidence type="ECO:0000313" key="2">
    <source>
        <dbReference type="Proteomes" id="UP001346149"/>
    </source>
</evidence>
<dbReference type="Proteomes" id="UP001346149">
    <property type="component" value="Unassembled WGS sequence"/>
</dbReference>